<sequence length="185" mass="20254">MRGLAEAHALFNGLPPAAAHELTDEIARIARDVSALQQDVVAKQTGHLRGGLVVQLLTERLQARVGLLGISGGRRSKTALGDRYYGRFVNFGRAAQTVVVTRRLKRRVKGNGRNGTKRRVIYEGASRRLRRRGPNKGTPIGSPYKMRVQAKEAREFVHLPAAQEIAAQRLATFWSRVLPAAGAAS</sequence>
<name>A0A245ZD11_9SPHN</name>
<gene>
    <name evidence="1" type="ORF">SPDO_32600</name>
</gene>
<keyword evidence="2" id="KW-1185">Reference proteome</keyword>
<evidence type="ECO:0000313" key="1">
    <source>
        <dbReference type="EMBL" id="OWK27577.1"/>
    </source>
</evidence>
<accession>A0A245ZD11</accession>
<evidence type="ECO:0000313" key="2">
    <source>
        <dbReference type="Proteomes" id="UP000197290"/>
    </source>
</evidence>
<proteinExistence type="predicted"/>
<dbReference type="Proteomes" id="UP000197290">
    <property type="component" value="Unassembled WGS sequence"/>
</dbReference>
<reference evidence="1 2" key="1">
    <citation type="submission" date="2017-03" db="EMBL/GenBank/DDBJ databases">
        <title>Genome sequence of Sphingomonas dokdonensis DSM 21029.</title>
        <authorList>
            <person name="Poehlein A."/>
            <person name="Wuebbeler J.H."/>
            <person name="Steinbuechel A."/>
            <person name="Daniel R."/>
        </authorList>
    </citation>
    <scope>NUCLEOTIDE SEQUENCE [LARGE SCALE GENOMIC DNA]</scope>
    <source>
        <strain evidence="1 2">DSM 21029</strain>
    </source>
</reference>
<protein>
    <submittedName>
        <fullName evidence="1">Uncharacterized protein</fullName>
    </submittedName>
</protein>
<comment type="caution">
    <text evidence="1">The sequence shown here is derived from an EMBL/GenBank/DDBJ whole genome shotgun (WGS) entry which is preliminary data.</text>
</comment>
<organism evidence="1 2">
    <name type="scientific">Sphingomonas dokdonensis</name>
    <dbReference type="NCBI Taxonomy" id="344880"/>
    <lineage>
        <taxon>Bacteria</taxon>
        <taxon>Pseudomonadati</taxon>
        <taxon>Pseudomonadota</taxon>
        <taxon>Alphaproteobacteria</taxon>
        <taxon>Sphingomonadales</taxon>
        <taxon>Sphingomonadaceae</taxon>
        <taxon>Sphingomonas</taxon>
    </lineage>
</organism>
<dbReference type="EMBL" id="NBBI01000013">
    <property type="protein sequence ID" value="OWK27577.1"/>
    <property type="molecule type" value="Genomic_DNA"/>
</dbReference>
<dbReference type="AlphaFoldDB" id="A0A245ZD11"/>